<dbReference type="EMBL" id="JAGTJR010000043">
    <property type="protein sequence ID" value="KAH7031812.1"/>
    <property type="molecule type" value="Genomic_DNA"/>
</dbReference>
<keyword evidence="4" id="KW-1185">Reference proteome</keyword>
<feature type="compositionally biased region" description="Basic and acidic residues" evidence="1">
    <location>
        <begin position="90"/>
        <end position="108"/>
    </location>
</feature>
<gene>
    <name evidence="3" type="ORF">B0J12DRAFT_704069</name>
</gene>
<comment type="caution">
    <text evidence="3">The sequence shown here is derived from an EMBL/GenBank/DDBJ whole genome shotgun (WGS) entry which is preliminary data.</text>
</comment>
<dbReference type="InterPro" id="IPR001005">
    <property type="entry name" value="SANT/Myb"/>
</dbReference>
<dbReference type="PROSITE" id="PS50090">
    <property type="entry name" value="MYB_LIKE"/>
    <property type="match status" value="1"/>
</dbReference>
<feature type="compositionally biased region" description="Polar residues" evidence="1">
    <location>
        <begin position="109"/>
        <end position="126"/>
    </location>
</feature>
<feature type="domain" description="Myb-like" evidence="2">
    <location>
        <begin position="481"/>
        <end position="526"/>
    </location>
</feature>
<evidence type="ECO:0000259" key="2">
    <source>
        <dbReference type="PROSITE" id="PS50090"/>
    </source>
</evidence>
<feature type="compositionally biased region" description="Basic residues" evidence="1">
    <location>
        <begin position="179"/>
        <end position="188"/>
    </location>
</feature>
<feature type="compositionally biased region" description="Polar residues" evidence="1">
    <location>
        <begin position="140"/>
        <end position="150"/>
    </location>
</feature>
<dbReference type="SUPFAM" id="SSF46689">
    <property type="entry name" value="Homeodomain-like"/>
    <property type="match status" value="1"/>
</dbReference>
<sequence length="532" mass="58285">MAASFATLSFLPRAQRPISFVHYSGPKAISTSAPIRASGDSGAIDNSLVEPADACPPRETAEPSGPVSRGSPIVIADDACFEIRGATEQGRSERSATDEVLAERRVTTDADQVATSQARNSISPSMDSDDAELDYLFNSPIKTQDPVSPTRSSRSGRSRSLSESDLDLDISDYGSPHISGRRSRKRRMCSYPEQSGEPLSFQPLLAESSIPAGTSKEHKRRMCGQDRPLDHSGPTFLTPNNRFRRQGKSRGSFRSSAEGVFAHRMRLRDRNTRATPQKINNVRTSLRDPHSELAPREPCGTRDTSIASRLDRSTSCRMDPGSHAQEQFGRGACNSLVSPAPSASISSDSLAMAQIQSVITACQSGQSVARDMCIQSISPELSFLIFILPDTMSLKALMYPQEGQDSTGSLGCYGGLENVIVKQIQSTMWLVAGTVRNFKVSCSEPNQKVDFIGSANEEVDSANENVSDYCSNSSGGQFFAKNQRWSQEDDRILCEWVGTGRPWSWIIRQFPMRTPGSVRTRYSMLRRKSTQP</sequence>
<proteinExistence type="predicted"/>
<dbReference type="InterPro" id="IPR009057">
    <property type="entry name" value="Homeodomain-like_sf"/>
</dbReference>
<name>A0ABQ8FWC6_9PEZI</name>
<feature type="region of interest" description="Disordered" evidence="1">
    <location>
        <begin position="53"/>
        <end position="72"/>
    </location>
</feature>
<dbReference type="Proteomes" id="UP000774617">
    <property type="component" value="Unassembled WGS sequence"/>
</dbReference>
<evidence type="ECO:0000256" key="1">
    <source>
        <dbReference type="SAM" id="MobiDB-lite"/>
    </source>
</evidence>
<organism evidence="3 4">
    <name type="scientific">Macrophomina phaseolina</name>
    <dbReference type="NCBI Taxonomy" id="35725"/>
    <lineage>
        <taxon>Eukaryota</taxon>
        <taxon>Fungi</taxon>
        <taxon>Dikarya</taxon>
        <taxon>Ascomycota</taxon>
        <taxon>Pezizomycotina</taxon>
        <taxon>Dothideomycetes</taxon>
        <taxon>Dothideomycetes incertae sedis</taxon>
        <taxon>Botryosphaeriales</taxon>
        <taxon>Botryosphaeriaceae</taxon>
        <taxon>Macrophomina</taxon>
    </lineage>
</organism>
<dbReference type="CDD" id="cd00167">
    <property type="entry name" value="SANT"/>
    <property type="match status" value="1"/>
</dbReference>
<reference evidence="3 4" key="1">
    <citation type="journal article" date="2021" name="Nat. Commun.">
        <title>Genetic determinants of endophytism in the Arabidopsis root mycobiome.</title>
        <authorList>
            <person name="Mesny F."/>
            <person name="Miyauchi S."/>
            <person name="Thiergart T."/>
            <person name="Pickel B."/>
            <person name="Atanasova L."/>
            <person name="Karlsson M."/>
            <person name="Huettel B."/>
            <person name="Barry K.W."/>
            <person name="Haridas S."/>
            <person name="Chen C."/>
            <person name="Bauer D."/>
            <person name="Andreopoulos W."/>
            <person name="Pangilinan J."/>
            <person name="LaButti K."/>
            <person name="Riley R."/>
            <person name="Lipzen A."/>
            <person name="Clum A."/>
            <person name="Drula E."/>
            <person name="Henrissat B."/>
            <person name="Kohler A."/>
            <person name="Grigoriev I.V."/>
            <person name="Martin F.M."/>
            <person name="Hacquard S."/>
        </authorList>
    </citation>
    <scope>NUCLEOTIDE SEQUENCE [LARGE SCALE GENOMIC DNA]</scope>
    <source>
        <strain evidence="3 4">MPI-SDFR-AT-0080</strain>
    </source>
</reference>
<feature type="compositionally biased region" description="Low complexity" evidence="1">
    <location>
        <begin position="151"/>
        <end position="163"/>
    </location>
</feature>
<feature type="region of interest" description="Disordered" evidence="1">
    <location>
        <begin position="84"/>
        <end position="255"/>
    </location>
</feature>
<accession>A0ABQ8FWC6</accession>
<evidence type="ECO:0000313" key="4">
    <source>
        <dbReference type="Proteomes" id="UP000774617"/>
    </source>
</evidence>
<protein>
    <recommendedName>
        <fullName evidence="2">Myb-like domain-containing protein</fullName>
    </recommendedName>
</protein>
<evidence type="ECO:0000313" key="3">
    <source>
        <dbReference type="EMBL" id="KAH7031812.1"/>
    </source>
</evidence>